<dbReference type="Proteomes" id="UP000182836">
    <property type="component" value="Unassembled WGS sequence"/>
</dbReference>
<accession>A0A0M0H8I7</accession>
<dbReference type="PATRIC" id="fig|47500.9.peg.6632"/>
<organism evidence="1 3">
    <name type="scientific">Aneurinibacillus migulanus</name>
    <name type="common">Bacillus migulanus</name>
    <dbReference type="NCBI Taxonomy" id="47500"/>
    <lineage>
        <taxon>Bacteria</taxon>
        <taxon>Bacillati</taxon>
        <taxon>Bacillota</taxon>
        <taxon>Bacilli</taxon>
        <taxon>Bacillales</taxon>
        <taxon>Paenibacillaceae</taxon>
        <taxon>Aneurinibacillus group</taxon>
        <taxon>Aneurinibacillus</taxon>
    </lineage>
</organism>
<dbReference type="STRING" id="47500.AF333_23930"/>
<evidence type="ECO:0000313" key="3">
    <source>
        <dbReference type="Proteomes" id="UP000037269"/>
    </source>
</evidence>
<reference evidence="2 4" key="2">
    <citation type="submission" date="2016-10" db="EMBL/GenBank/DDBJ databases">
        <authorList>
            <person name="de Groot N.N."/>
        </authorList>
    </citation>
    <scope>NUCLEOTIDE SEQUENCE [LARGE SCALE GENOMIC DNA]</scope>
    <source>
        <strain evidence="2 4">DSM 2895</strain>
    </source>
</reference>
<evidence type="ECO:0000313" key="4">
    <source>
        <dbReference type="Proteomes" id="UP000182836"/>
    </source>
</evidence>
<keyword evidence="3" id="KW-1185">Reference proteome</keyword>
<name>A0A0M0H8I7_ANEMI</name>
<dbReference type="AlphaFoldDB" id="A0A0M0H8I7"/>
<dbReference type="EMBL" id="LGUG01000004">
    <property type="protein sequence ID" value="KON98031.1"/>
    <property type="molecule type" value="Genomic_DNA"/>
</dbReference>
<sequence length="169" mass="19622">MKIIISDEKLSIVDQDENKNIWMKWDDIYAIPHLLIIHISEEIRCTRRRVPSSFSHKEGTRSLCDAKAGPAKHLGVSKRETVAGRFRPWRHTLHMRKTKGTHAVRILLFYPFMDTKGVDCSERKRPPQRDTNKAFRLPSQAHAPIRRKRTATVSIFASTQMFCCPAWRG</sequence>
<protein>
    <submittedName>
        <fullName evidence="1">Uncharacterized protein</fullName>
    </submittedName>
</protein>
<proteinExistence type="predicted"/>
<dbReference type="EMBL" id="FNED01000001">
    <property type="protein sequence ID" value="SDI01887.1"/>
    <property type="molecule type" value="Genomic_DNA"/>
</dbReference>
<dbReference type="Proteomes" id="UP000037269">
    <property type="component" value="Unassembled WGS sequence"/>
</dbReference>
<gene>
    <name evidence="1" type="ORF">AF333_23930</name>
    <name evidence="2" type="ORF">SAMN04487909_101260</name>
</gene>
<reference evidence="1 3" key="1">
    <citation type="submission" date="2015-07" db="EMBL/GenBank/DDBJ databases">
        <title>Fjat-14205 dsm 2895.</title>
        <authorList>
            <person name="Liu B."/>
            <person name="Wang J."/>
            <person name="Zhu Y."/>
            <person name="Liu G."/>
            <person name="Chen Q."/>
            <person name="Chen Z."/>
            <person name="Lan J."/>
            <person name="Che J."/>
            <person name="Ge C."/>
            <person name="Shi H."/>
            <person name="Pan Z."/>
            <person name="Liu X."/>
        </authorList>
    </citation>
    <scope>NUCLEOTIDE SEQUENCE [LARGE SCALE GENOMIC DNA]</scope>
    <source>
        <strain evidence="1 3">DSM 2895</strain>
    </source>
</reference>
<evidence type="ECO:0000313" key="1">
    <source>
        <dbReference type="EMBL" id="KON98031.1"/>
    </source>
</evidence>
<evidence type="ECO:0000313" key="2">
    <source>
        <dbReference type="EMBL" id="SDI01887.1"/>
    </source>
</evidence>